<evidence type="ECO:0000256" key="5">
    <source>
        <dbReference type="ARBA" id="ARBA00023159"/>
    </source>
</evidence>
<name>A0ABQ8THK4_PERAM</name>
<keyword evidence="6" id="KW-0804">Transcription</keyword>
<dbReference type="PANTHER" id="PTHR12898:SF1">
    <property type="entry name" value="MEDIATOR OF RNA POLYMERASE II TRANSCRIPTION SUBUNIT 24"/>
    <property type="match status" value="1"/>
</dbReference>
<evidence type="ECO:0000256" key="2">
    <source>
        <dbReference type="ARBA" id="ARBA00007864"/>
    </source>
</evidence>
<evidence type="ECO:0000256" key="6">
    <source>
        <dbReference type="ARBA" id="ARBA00023163"/>
    </source>
</evidence>
<dbReference type="EMBL" id="JAJSOF020000011">
    <property type="protein sequence ID" value="KAJ4445325.1"/>
    <property type="molecule type" value="Genomic_DNA"/>
</dbReference>
<gene>
    <name evidence="10" type="ORF">ANN_07130</name>
</gene>
<comment type="similarity">
    <text evidence="2">Belongs to the Mediator complex subunit 24 family.</text>
</comment>
<feature type="region of interest" description="Disordered" evidence="9">
    <location>
        <begin position="322"/>
        <end position="341"/>
    </location>
</feature>
<evidence type="ECO:0000313" key="11">
    <source>
        <dbReference type="Proteomes" id="UP001148838"/>
    </source>
</evidence>
<protein>
    <recommendedName>
        <fullName evidence="3">Mediator of RNA polymerase II transcription subunit 24</fullName>
    </recommendedName>
    <alternativeName>
        <fullName evidence="8">Mediator complex subunit 24</fullName>
    </alternativeName>
</protein>
<comment type="subcellular location">
    <subcellularLocation>
        <location evidence="1">Nucleus</location>
    </subcellularLocation>
</comment>
<keyword evidence="11" id="KW-1185">Reference proteome</keyword>
<evidence type="ECO:0000256" key="8">
    <source>
        <dbReference type="ARBA" id="ARBA00031960"/>
    </source>
</evidence>
<evidence type="ECO:0000256" key="7">
    <source>
        <dbReference type="ARBA" id="ARBA00023242"/>
    </source>
</evidence>
<accession>A0ABQ8THK4</accession>
<organism evidence="10 11">
    <name type="scientific">Periplaneta americana</name>
    <name type="common">American cockroach</name>
    <name type="synonym">Blatta americana</name>
    <dbReference type="NCBI Taxonomy" id="6978"/>
    <lineage>
        <taxon>Eukaryota</taxon>
        <taxon>Metazoa</taxon>
        <taxon>Ecdysozoa</taxon>
        <taxon>Arthropoda</taxon>
        <taxon>Hexapoda</taxon>
        <taxon>Insecta</taxon>
        <taxon>Pterygota</taxon>
        <taxon>Neoptera</taxon>
        <taxon>Polyneoptera</taxon>
        <taxon>Dictyoptera</taxon>
        <taxon>Blattodea</taxon>
        <taxon>Blattoidea</taxon>
        <taxon>Blattidae</taxon>
        <taxon>Blattinae</taxon>
        <taxon>Periplaneta</taxon>
    </lineage>
</organism>
<proteinExistence type="inferred from homology"/>
<dbReference type="PANTHER" id="PTHR12898">
    <property type="entry name" value="MEDIATOR OF RNA POLYMERASE II TRANSCRIPTION SUBUNIT 24"/>
    <property type="match status" value="1"/>
</dbReference>
<evidence type="ECO:0000256" key="4">
    <source>
        <dbReference type="ARBA" id="ARBA00023015"/>
    </source>
</evidence>
<dbReference type="InterPro" id="IPR021429">
    <property type="entry name" value="Mediator_Med24"/>
</dbReference>
<keyword evidence="5" id="KW-0010">Activator</keyword>
<keyword evidence="4" id="KW-0805">Transcription regulation</keyword>
<comment type="caution">
    <text evidence="10">The sequence shown here is derived from an EMBL/GenBank/DDBJ whole genome shotgun (WGS) entry which is preliminary data.</text>
</comment>
<sequence length="452" mass="50880">MDSEHLKICASLGYNMPRLYSEIMRACLITLNDVQGTSIESQWGAFTFLKVPHILRQLHFTIRGGENGESQEKMEFSQDVVDALELLLQYTPLLDIMDAKCSCNCIECLLKELLKNGLVTESHVTHFTSKRETMTTTIQKLDQSNTQAPSIPKVIVRAEPTLSRILKTLDADYAKVQILHQDALLKPMNMVQQFLTPLSNEEMSQQDNFKERSALMFQIIRKMQYDVHPPTQSKVIVMTLSHRSEELVEPQASALAKLCAYCVFAALEFQSNTTPGQVNSRKRSRRDMEGEDLEGLYPSSKLLRMSSGVAETADTAALFGTATSSSQNSTQPYSNSSQPTTIKEPLQKALNDLFHTFTVIAGRDGEVSQQTHFVCKFLQFVVRCGRDRTRLVLQGMPNTLVPCLLRSLPDLFTTDLLLRLYDINTVAGRKATARDLCMLRNMDLKMSMTDTV</sequence>
<evidence type="ECO:0000256" key="9">
    <source>
        <dbReference type="SAM" id="MobiDB-lite"/>
    </source>
</evidence>
<feature type="region of interest" description="Disordered" evidence="9">
    <location>
        <begin position="274"/>
        <end position="293"/>
    </location>
</feature>
<evidence type="ECO:0000256" key="1">
    <source>
        <dbReference type="ARBA" id="ARBA00004123"/>
    </source>
</evidence>
<keyword evidence="7" id="KW-0539">Nucleus</keyword>
<dbReference type="Pfam" id="PF11277">
    <property type="entry name" value="Med24_N"/>
    <property type="match status" value="2"/>
</dbReference>
<evidence type="ECO:0000313" key="10">
    <source>
        <dbReference type="EMBL" id="KAJ4445325.1"/>
    </source>
</evidence>
<evidence type="ECO:0000256" key="3">
    <source>
        <dbReference type="ARBA" id="ARBA00019693"/>
    </source>
</evidence>
<dbReference type="Proteomes" id="UP001148838">
    <property type="component" value="Unassembled WGS sequence"/>
</dbReference>
<reference evidence="10 11" key="1">
    <citation type="journal article" date="2022" name="Allergy">
        <title>Genome assembly and annotation of Periplaneta americana reveal a comprehensive cockroach allergen profile.</title>
        <authorList>
            <person name="Wang L."/>
            <person name="Xiong Q."/>
            <person name="Saelim N."/>
            <person name="Wang L."/>
            <person name="Nong W."/>
            <person name="Wan A.T."/>
            <person name="Shi M."/>
            <person name="Liu X."/>
            <person name="Cao Q."/>
            <person name="Hui J.H.L."/>
            <person name="Sookrung N."/>
            <person name="Leung T.F."/>
            <person name="Tungtrongchitr A."/>
            <person name="Tsui S.K.W."/>
        </authorList>
    </citation>
    <scope>NUCLEOTIDE SEQUENCE [LARGE SCALE GENOMIC DNA]</scope>
    <source>
        <strain evidence="10">PWHHKU_190912</strain>
    </source>
</reference>